<gene>
    <name evidence="2" type="ORF">DKX38_020310</name>
</gene>
<dbReference type="EMBL" id="VDCV01000013">
    <property type="protein sequence ID" value="KAB5530229.1"/>
    <property type="molecule type" value="Genomic_DNA"/>
</dbReference>
<dbReference type="AlphaFoldDB" id="A0A5N5KIP4"/>
<organism evidence="2 3">
    <name type="scientific">Salix brachista</name>
    <dbReference type="NCBI Taxonomy" id="2182728"/>
    <lineage>
        <taxon>Eukaryota</taxon>
        <taxon>Viridiplantae</taxon>
        <taxon>Streptophyta</taxon>
        <taxon>Embryophyta</taxon>
        <taxon>Tracheophyta</taxon>
        <taxon>Spermatophyta</taxon>
        <taxon>Magnoliopsida</taxon>
        <taxon>eudicotyledons</taxon>
        <taxon>Gunneridae</taxon>
        <taxon>Pentapetalae</taxon>
        <taxon>rosids</taxon>
        <taxon>fabids</taxon>
        <taxon>Malpighiales</taxon>
        <taxon>Salicaceae</taxon>
        <taxon>Saliceae</taxon>
        <taxon>Salix</taxon>
    </lineage>
</organism>
<sequence length="86" mass="9567">MINTNNTGRGTQGYGTEKEEEGTSKKETRVKQFRVGVQPTRRAYTGRFGSPPFLREKARTQLEPTPITGSFYLRSNSGSASPNLKL</sequence>
<proteinExistence type="predicted"/>
<evidence type="ECO:0000313" key="3">
    <source>
        <dbReference type="Proteomes" id="UP000326939"/>
    </source>
</evidence>
<protein>
    <submittedName>
        <fullName evidence="2">Uncharacterized protein</fullName>
    </submittedName>
</protein>
<evidence type="ECO:0000313" key="2">
    <source>
        <dbReference type="EMBL" id="KAB5530229.1"/>
    </source>
</evidence>
<accession>A0A5N5KIP4</accession>
<feature type="region of interest" description="Disordered" evidence="1">
    <location>
        <begin position="1"/>
        <end position="29"/>
    </location>
</feature>
<reference evidence="3" key="1">
    <citation type="journal article" date="2019" name="Gigascience">
        <title>De novo genome assembly of the endangered Acer yangbiense, a plant species with extremely small populations endemic to Yunnan Province, China.</title>
        <authorList>
            <person name="Yang J."/>
            <person name="Wariss H.M."/>
            <person name="Tao L."/>
            <person name="Zhang R."/>
            <person name="Yun Q."/>
            <person name="Hollingsworth P."/>
            <person name="Dao Z."/>
            <person name="Luo G."/>
            <person name="Guo H."/>
            <person name="Ma Y."/>
            <person name="Sun W."/>
        </authorList>
    </citation>
    <scope>NUCLEOTIDE SEQUENCE [LARGE SCALE GENOMIC DNA]</scope>
    <source>
        <strain evidence="3">cv. br00</strain>
    </source>
</reference>
<evidence type="ECO:0000256" key="1">
    <source>
        <dbReference type="SAM" id="MobiDB-lite"/>
    </source>
</evidence>
<feature type="compositionally biased region" description="Polar residues" evidence="1">
    <location>
        <begin position="73"/>
        <end position="86"/>
    </location>
</feature>
<feature type="region of interest" description="Disordered" evidence="1">
    <location>
        <begin position="57"/>
        <end position="86"/>
    </location>
</feature>
<keyword evidence="3" id="KW-1185">Reference proteome</keyword>
<comment type="caution">
    <text evidence="2">The sequence shown here is derived from an EMBL/GenBank/DDBJ whole genome shotgun (WGS) entry which is preliminary data.</text>
</comment>
<dbReference type="Proteomes" id="UP000326939">
    <property type="component" value="Chromosome 13"/>
</dbReference>
<name>A0A5N5KIP4_9ROSI</name>